<evidence type="ECO:0000256" key="2">
    <source>
        <dbReference type="ARBA" id="ARBA00011233"/>
    </source>
</evidence>
<keyword evidence="4" id="KW-1134">Transmembrane beta strand</keyword>
<keyword evidence="7" id="KW-0406">Ion transport</keyword>
<keyword evidence="3" id="KW-0813">Transport</keyword>
<dbReference type="PRINTS" id="PR00182">
    <property type="entry name" value="ECOLNEIPORIN"/>
</dbReference>
<comment type="subunit">
    <text evidence="2">Homotrimer.</text>
</comment>
<proteinExistence type="predicted"/>
<evidence type="ECO:0000256" key="7">
    <source>
        <dbReference type="ARBA" id="ARBA00023065"/>
    </source>
</evidence>
<name>A0ABU5DS49_9BURK</name>
<dbReference type="InterPro" id="IPR050298">
    <property type="entry name" value="Gram-neg_bact_OMP"/>
</dbReference>
<dbReference type="InterPro" id="IPR023614">
    <property type="entry name" value="Porin_dom_sf"/>
</dbReference>
<dbReference type="EMBL" id="JAXCLA010000010">
    <property type="protein sequence ID" value="MDY0748470.1"/>
    <property type="molecule type" value="Genomic_DNA"/>
</dbReference>
<keyword evidence="10" id="KW-0998">Cell outer membrane</keyword>
<reference evidence="13 14" key="1">
    <citation type="submission" date="2023-11" db="EMBL/GenBank/DDBJ databases">
        <title>Paucibacter sp. nov., isolated from fresh soil in Korea.</title>
        <authorList>
            <person name="Le N.T.T."/>
        </authorList>
    </citation>
    <scope>NUCLEOTIDE SEQUENCE [LARGE SCALE GENOMIC DNA]</scope>
    <source>
        <strain evidence="13 14">R3-3</strain>
    </source>
</reference>
<evidence type="ECO:0000256" key="1">
    <source>
        <dbReference type="ARBA" id="ARBA00004571"/>
    </source>
</evidence>
<protein>
    <submittedName>
        <fullName evidence="13">Porin</fullName>
    </submittedName>
</protein>
<dbReference type="InterPro" id="IPR033900">
    <property type="entry name" value="Gram_neg_porin_domain"/>
</dbReference>
<dbReference type="SUPFAM" id="SSF56935">
    <property type="entry name" value="Porins"/>
    <property type="match status" value="1"/>
</dbReference>
<gene>
    <name evidence="13" type="ORF">SNE35_28480</name>
</gene>
<evidence type="ECO:0000256" key="5">
    <source>
        <dbReference type="ARBA" id="ARBA00022692"/>
    </source>
</evidence>
<dbReference type="Pfam" id="PF13609">
    <property type="entry name" value="Porin_4"/>
    <property type="match status" value="1"/>
</dbReference>
<comment type="subcellular location">
    <subcellularLocation>
        <location evidence="1">Cell outer membrane</location>
        <topology evidence="1">Multi-pass membrane protein</topology>
    </subcellularLocation>
</comment>
<keyword evidence="5" id="KW-0812">Transmembrane</keyword>
<sequence>MNHQSARSLAVLALIASATAAQAQTEVKIFGTADGGVRHLTHVNPAGDSKTFMGSNGWNSSNKLDIGGAEQLGGGLDAHFLLEHGFNLATGALDNTTNTFWQRQAFVGLKGSWGSIDAGRQYTISHDFILDYDPFHFNYTPLIPLTQASSGTRFSNDLKYVGEFGGFKLELENAFGEVAGSNSNGSAHGVGLQYYGEGFTTGASYNRRSVLVGSVYRDEDYYLVGAAFKYGDWAVSGGYMLDTIDLEGTAPNTATRNTFGGGGYSFTQNLKLTAGFYRTTSTTDKARGKDMTIAGLDYLLSKRTKLYVELDRTKYKTAVVTALNTAGASNQMGCTVGINHRF</sequence>
<evidence type="ECO:0000256" key="10">
    <source>
        <dbReference type="ARBA" id="ARBA00023237"/>
    </source>
</evidence>
<dbReference type="RefSeq" id="WP_320426437.1">
    <property type="nucleotide sequence ID" value="NZ_JAXCLA010000010.1"/>
</dbReference>
<evidence type="ECO:0000259" key="12">
    <source>
        <dbReference type="Pfam" id="PF13609"/>
    </source>
</evidence>
<feature type="chain" id="PRO_5047219935" evidence="11">
    <location>
        <begin position="24"/>
        <end position="342"/>
    </location>
</feature>
<keyword evidence="9" id="KW-0472">Membrane</keyword>
<feature type="domain" description="Porin" evidence="12">
    <location>
        <begin position="10"/>
        <end position="317"/>
    </location>
</feature>
<evidence type="ECO:0000313" key="14">
    <source>
        <dbReference type="Proteomes" id="UP001285263"/>
    </source>
</evidence>
<evidence type="ECO:0000256" key="11">
    <source>
        <dbReference type="SAM" id="SignalP"/>
    </source>
</evidence>
<organism evidence="13 14">
    <name type="scientific">Roseateles agri</name>
    <dbReference type="NCBI Taxonomy" id="3098619"/>
    <lineage>
        <taxon>Bacteria</taxon>
        <taxon>Pseudomonadati</taxon>
        <taxon>Pseudomonadota</taxon>
        <taxon>Betaproteobacteria</taxon>
        <taxon>Burkholderiales</taxon>
        <taxon>Sphaerotilaceae</taxon>
        <taxon>Roseateles</taxon>
    </lineage>
</organism>
<dbReference type="Gene3D" id="2.40.160.10">
    <property type="entry name" value="Porin"/>
    <property type="match status" value="1"/>
</dbReference>
<feature type="signal peptide" evidence="11">
    <location>
        <begin position="1"/>
        <end position="23"/>
    </location>
</feature>
<comment type="caution">
    <text evidence="13">The sequence shown here is derived from an EMBL/GenBank/DDBJ whole genome shotgun (WGS) entry which is preliminary data.</text>
</comment>
<accession>A0ABU5DS49</accession>
<evidence type="ECO:0000256" key="9">
    <source>
        <dbReference type="ARBA" id="ARBA00023136"/>
    </source>
</evidence>
<evidence type="ECO:0000256" key="3">
    <source>
        <dbReference type="ARBA" id="ARBA00022448"/>
    </source>
</evidence>
<evidence type="ECO:0000313" key="13">
    <source>
        <dbReference type="EMBL" id="MDY0748470.1"/>
    </source>
</evidence>
<dbReference type="PANTHER" id="PTHR34501:SF9">
    <property type="entry name" value="MAJOR OUTER MEMBRANE PROTEIN P.IA"/>
    <property type="match status" value="1"/>
</dbReference>
<keyword evidence="8" id="KW-0626">Porin</keyword>
<evidence type="ECO:0000256" key="4">
    <source>
        <dbReference type="ARBA" id="ARBA00022452"/>
    </source>
</evidence>
<keyword evidence="14" id="KW-1185">Reference proteome</keyword>
<dbReference type="InterPro" id="IPR001702">
    <property type="entry name" value="Porin_Gram-ve"/>
</dbReference>
<dbReference type="CDD" id="cd00342">
    <property type="entry name" value="gram_neg_porins"/>
    <property type="match status" value="1"/>
</dbReference>
<evidence type="ECO:0000256" key="8">
    <source>
        <dbReference type="ARBA" id="ARBA00023114"/>
    </source>
</evidence>
<dbReference type="Proteomes" id="UP001285263">
    <property type="component" value="Unassembled WGS sequence"/>
</dbReference>
<dbReference type="PANTHER" id="PTHR34501">
    <property type="entry name" value="PROTEIN YDDL-RELATED"/>
    <property type="match status" value="1"/>
</dbReference>
<keyword evidence="6 11" id="KW-0732">Signal</keyword>
<evidence type="ECO:0000256" key="6">
    <source>
        <dbReference type="ARBA" id="ARBA00022729"/>
    </source>
</evidence>